<dbReference type="Gene3D" id="2.30.30.240">
    <property type="entry name" value="PRC-barrel domain"/>
    <property type="match status" value="1"/>
</dbReference>
<evidence type="ECO:0000313" key="3">
    <source>
        <dbReference type="EMBL" id="TDR94963.1"/>
    </source>
</evidence>
<dbReference type="AlphaFoldDB" id="A0A4R7C9I8"/>
<dbReference type="PANTHER" id="PTHR36505:SF1">
    <property type="entry name" value="BLR1072 PROTEIN"/>
    <property type="match status" value="1"/>
</dbReference>
<feature type="domain" description="PRC-barrel" evidence="2">
    <location>
        <begin position="26"/>
        <end position="98"/>
    </location>
</feature>
<dbReference type="Proteomes" id="UP000295122">
    <property type="component" value="Unassembled WGS sequence"/>
</dbReference>
<evidence type="ECO:0000313" key="4">
    <source>
        <dbReference type="Proteomes" id="UP000295122"/>
    </source>
</evidence>
<sequence length="135" mass="15094">MAESFGSMQERMARDPATGSNPLIESDRVEGTEVYGADQRGVGSIKRLMIDKKSGQVAYAVLGFGGFLGLGEETYTIPWGKLSYDVDLGGYRTDLTADQIQGAPDFYRGDDYGWRERDKERELHTYYGVTPYWGI</sequence>
<comment type="caution">
    <text evidence="3">The sequence shown here is derived from an EMBL/GenBank/DDBJ whole genome shotgun (WGS) entry which is preliminary data.</text>
</comment>
<gene>
    <name evidence="3" type="ORF">EV668_2255</name>
</gene>
<keyword evidence="4" id="KW-1185">Reference proteome</keyword>
<dbReference type="RefSeq" id="WP_425359602.1">
    <property type="nucleotide sequence ID" value="NZ_SNZR01000011.1"/>
</dbReference>
<dbReference type="SUPFAM" id="SSF50346">
    <property type="entry name" value="PRC-barrel domain"/>
    <property type="match status" value="1"/>
</dbReference>
<feature type="region of interest" description="Disordered" evidence="1">
    <location>
        <begin position="1"/>
        <end position="30"/>
    </location>
</feature>
<dbReference type="PANTHER" id="PTHR36505">
    <property type="entry name" value="BLR1072 PROTEIN"/>
    <property type="match status" value="1"/>
</dbReference>
<accession>A0A4R7C9I8</accession>
<dbReference type="InterPro" id="IPR011033">
    <property type="entry name" value="PRC_barrel-like_sf"/>
</dbReference>
<reference evidence="3 4" key="1">
    <citation type="submission" date="2019-03" db="EMBL/GenBank/DDBJ databases">
        <title>Genomic Encyclopedia of Type Strains, Phase IV (KMG-IV): sequencing the most valuable type-strain genomes for metagenomic binning, comparative biology and taxonomic classification.</title>
        <authorList>
            <person name="Goeker M."/>
        </authorList>
    </citation>
    <scope>NUCLEOTIDE SEQUENCE [LARGE SCALE GENOMIC DNA]</scope>
    <source>
        <strain evidence="3 4">DSM 25903</strain>
    </source>
</reference>
<evidence type="ECO:0000256" key="1">
    <source>
        <dbReference type="SAM" id="MobiDB-lite"/>
    </source>
</evidence>
<dbReference type="Pfam" id="PF05239">
    <property type="entry name" value="PRC"/>
    <property type="match status" value="1"/>
</dbReference>
<dbReference type="EMBL" id="SNZR01000011">
    <property type="protein sequence ID" value="TDR94963.1"/>
    <property type="molecule type" value="Genomic_DNA"/>
</dbReference>
<name>A0A4R7C9I8_9HYPH</name>
<protein>
    <submittedName>
        <fullName evidence="3">PRC-barrel domain protein</fullName>
    </submittedName>
</protein>
<proteinExistence type="predicted"/>
<organism evidence="3 4">
    <name type="scientific">Enterovirga rhinocerotis</name>
    <dbReference type="NCBI Taxonomy" id="1339210"/>
    <lineage>
        <taxon>Bacteria</taxon>
        <taxon>Pseudomonadati</taxon>
        <taxon>Pseudomonadota</taxon>
        <taxon>Alphaproteobacteria</taxon>
        <taxon>Hyphomicrobiales</taxon>
        <taxon>Methylobacteriaceae</taxon>
        <taxon>Enterovirga</taxon>
    </lineage>
</organism>
<evidence type="ECO:0000259" key="2">
    <source>
        <dbReference type="Pfam" id="PF05239"/>
    </source>
</evidence>
<dbReference type="InterPro" id="IPR027275">
    <property type="entry name" value="PRC-brl_dom"/>
</dbReference>